<dbReference type="RefSeq" id="WP_311728221.1">
    <property type="nucleotide sequence ID" value="NZ_JAVRFD010000021.1"/>
</dbReference>
<evidence type="ECO:0000313" key="1">
    <source>
        <dbReference type="EMBL" id="MDT0547697.1"/>
    </source>
</evidence>
<reference evidence="1" key="1">
    <citation type="submission" date="2024-05" db="EMBL/GenBank/DDBJ databases">
        <title>30 novel species of actinomycetes from the DSMZ collection.</title>
        <authorList>
            <person name="Nouioui I."/>
        </authorList>
    </citation>
    <scope>NUCLEOTIDE SEQUENCE</scope>
    <source>
        <strain evidence="1">DSM 41529</strain>
    </source>
</reference>
<name>A0ABU2XQH7_9ACTN</name>
<accession>A0ABU2XQH7</accession>
<dbReference type="Gene3D" id="1.25.40.10">
    <property type="entry name" value="Tetratricopeptide repeat domain"/>
    <property type="match status" value="1"/>
</dbReference>
<sequence length="445" mass="49170">MPRTTWFRLILQQRHLTTYEAFAIQFSRAAHELTERDGDPRLRSLSVSARQFDRWMSGELQTLPRPDACRVLEHMLGKPVSVLFAVPDNPEARSKPSLAVRYQVVPPVALGEEADSPLEIIARARQLTASNVDAGTLAFVASSLESVIAHYEQDGPRMLGPQTRAVRRLIHTFLDGHQPPHLRQELFRLAARAAGLLGYMAVNTGNFMLAEAYCTEAQDLSRAINDVETEQWVSGTLSFGLYYAGQYSEADSCAAAAVEKAPRSAQAIRLLVNGRARALAKTRDHDGAERAIGRALELSDLHDVPAGITSCISFEPYGHARTLANAVTAHVSLCNVDQVLKSAKQIDDLVEHSDSSWSRSLVRLDVATALLQQRSPDLERALSLGKEALLLSGDSPVRSVWQRSHDLYQLAKRWRKQSAVREYGDELRTWSSQPSALAMSRSGAL</sequence>
<keyword evidence="2" id="KW-1185">Reference proteome</keyword>
<proteinExistence type="predicted"/>
<dbReference type="Proteomes" id="UP001180754">
    <property type="component" value="Unassembled WGS sequence"/>
</dbReference>
<evidence type="ECO:0008006" key="3">
    <source>
        <dbReference type="Google" id="ProtNLM"/>
    </source>
</evidence>
<protein>
    <recommendedName>
        <fullName evidence="3">Transcriptional regulator</fullName>
    </recommendedName>
</protein>
<evidence type="ECO:0000313" key="2">
    <source>
        <dbReference type="Proteomes" id="UP001180754"/>
    </source>
</evidence>
<organism evidence="1 2">
    <name type="scientific">Streptomyces lonegramiae</name>
    <dbReference type="NCBI Taxonomy" id="3075524"/>
    <lineage>
        <taxon>Bacteria</taxon>
        <taxon>Bacillati</taxon>
        <taxon>Actinomycetota</taxon>
        <taxon>Actinomycetes</taxon>
        <taxon>Kitasatosporales</taxon>
        <taxon>Streptomycetaceae</taxon>
        <taxon>Streptomyces</taxon>
    </lineage>
</organism>
<dbReference type="EMBL" id="JAVRFD010000021">
    <property type="protein sequence ID" value="MDT0547697.1"/>
    <property type="molecule type" value="Genomic_DNA"/>
</dbReference>
<gene>
    <name evidence="1" type="ORF">RND15_34145</name>
</gene>
<dbReference type="SUPFAM" id="SSF48452">
    <property type="entry name" value="TPR-like"/>
    <property type="match status" value="1"/>
</dbReference>
<comment type="caution">
    <text evidence="1">The sequence shown here is derived from an EMBL/GenBank/DDBJ whole genome shotgun (WGS) entry which is preliminary data.</text>
</comment>
<dbReference type="InterPro" id="IPR011990">
    <property type="entry name" value="TPR-like_helical_dom_sf"/>
</dbReference>